<keyword evidence="7" id="KW-0560">Oxidoreductase</keyword>
<gene>
    <name evidence="12" type="ORF">bsdcttw_22000</name>
</gene>
<accession>A0A7I8DLB0</accession>
<feature type="domain" description="FAD/NAD(P)-binding" evidence="11">
    <location>
        <begin position="385"/>
        <end position="603"/>
    </location>
</feature>
<dbReference type="Gene3D" id="3.40.50.720">
    <property type="entry name" value="NAD(P)-binding Rossmann-like Domain"/>
    <property type="match status" value="1"/>
</dbReference>
<dbReference type="GO" id="GO:0016491">
    <property type="term" value="F:oxidoreductase activity"/>
    <property type="evidence" value="ECO:0007669"/>
    <property type="project" value="UniProtKB-KW"/>
</dbReference>
<evidence type="ECO:0000259" key="10">
    <source>
        <dbReference type="Pfam" id="PF00724"/>
    </source>
</evidence>
<evidence type="ECO:0000259" key="11">
    <source>
        <dbReference type="Pfam" id="PF07992"/>
    </source>
</evidence>
<dbReference type="Pfam" id="PF00724">
    <property type="entry name" value="Oxidored_FMN"/>
    <property type="match status" value="1"/>
</dbReference>
<keyword evidence="9" id="KW-0411">Iron-sulfur</keyword>
<sequence length="646" mass="69966">MNYKHLFSPIRIRGMELKNRIVFPAMGTKMATEDKFVTKQLIHYQAARAKGGCGLNFTEVCSVYSKAAPKKFLAISEDKYIPGLKDLTEAIHKEGGKAGIQLWLGGLAVGSDQSQMIIIPSPMPIPGTEFTLPGASLDTIKEAVEAFGDSARRAVEAGFDVIEFHAGHNYTPHSFLSPYFNRRTDEYGGELKNRARFLLECIDAIRSNIPEDMPLFMRLDAQDDYLDGGLTIEEVIEFCKMAKTAGVDVLDVSRGNFSSAAIKYEVPPIDLPRGFNVDNAARIRKETGMLTIAVGRINDPSQAEDILESDKADMVVMGRAQLADPEFCNKALAGKAEDIVRCVGCNQGCYDGFVSTEMPFITCLRNPALGREEEYQFSMTENPKKVLIAGGGIAGLEAALQLKKRGHSPVLCEASSSLGGQFALAGEAPRKGEMKEAALAMAEQVMREGVEVKLNTPVTKELIGELKPDEVFIAIGSAPIDLKIPGATLPHVTNSHDVLAGKSRVTGRAVVIGGGLVGLEVAEYIHNSTDSITVVEMLDKVAKDLGQLRNICVMESLYTGGVQTVTNAKCIEIRNDAVVVERQGNIEEIPCDSVVVAIGSRSRGFDDIKTYCKEEDIPVYVIGDALQARRALNAVAEANEAVRAIS</sequence>
<proteinExistence type="inferred from homology"/>
<dbReference type="RefSeq" id="WP_185259435.1">
    <property type="nucleotide sequence ID" value="NZ_AP023368.1"/>
</dbReference>
<evidence type="ECO:0000256" key="2">
    <source>
        <dbReference type="ARBA" id="ARBA00001966"/>
    </source>
</evidence>
<dbReference type="InterPro" id="IPR036188">
    <property type="entry name" value="FAD/NAD-bd_sf"/>
</dbReference>
<keyword evidence="6" id="KW-0479">Metal-binding</keyword>
<dbReference type="InterPro" id="IPR001155">
    <property type="entry name" value="OxRdtase_FMN_N"/>
</dbReference>
<protein>
    <submittedName>
        <fullName evidence="12">NADH oxidase</fullName>
    </submittedName>
</protein>
<dbReference type="InterPro" id="IPR013785">
    <property type="entry name" value="Aldolase_TIM"/>
</dbReference>
<comment type="cofactor">
    <cofactor evidence="1">
        <name>FMN</name>
        <dbReference type="ChEBI" id="CHEBI:58210"/>
    </cofactor>
</comment>
<evidence type="ECO:0000256" key="8">
    <source>
        <dbReference type="ARBA" id="ARBA00023004"/>
    </source>
</evidence>
<dbReference type="Gene3D" id="3.20.20.70">
    <property type="entry name" value="Aldolase class I"/>
    <property type="match status" value="1"/>
</dbReference>
<dbReference type="AlphaFoldDB" id="A0A7I8DLB0"/>
<evidence type="ECO:0000256" key="1">
    <source>
        <dbReference type="ARBA" id="ARBA00001917"/>
    </source>
</evidence>
<dbReference type="CDD" id="cd02803">
    <property type="entry name" value="OYE_like_FMN_family"/>
    <property type="match status" value="1"/>
</dbReference>
<evidence type="ECO:0000313" key="12">
    <source>
        <dbReference type="EMBL" id="BCJ99159.1"/>
    </source>
</evidence>
<dbReference type="EMBL" id="AP023368">
    <property type="protein sequence ID" value="BCJ99159.1"/>
    <property type="molecule type" value="Genomic_DNA"/>
</dbReference>
<dbReference type="SUPFAM" id="SSF51395">
    <property type="entry name" value="FMN-linked oxidoreductases"/>
    <property type="match status" value="1"/>
</dbReference>
<keyword evidence="4" id="KW-0285">Flavoprotein</keyword>
<keyword evidence="13" id="KW-1185">Reference proteome</keyword>
<evidence type="ECO:0000256" key="6">
    <source>
        <dbReference type="ARBA" id="ARBA00022723"/>
    </source>
</evidence>
<name>A0A7I8DLB0_9FIRM</name>
<dbReference type="PANTHER" id="PTHR42917">
    <property type="entry name" value="2,4-DIENOYL-COA REDUCTASE"/>
    <property type="match status" value="1"/>
</dbReference>
<dbReference type="KEGG" id="acht:bsdcttw_22000"/>
<comment type="similarity">
    <text evidence="3">In the N-terminal section; belongs to the NADH:flavin oxidoreductase/NADH oxidase family.</text>
</comment>
<dbReference type="GO" id="GO:0051536">
    <property type="term" value="F:iron-sulfur cluster binding"/>
    <property type="evidence" value="ECO:0007669"/>
    <property type="project" value="UniProtKB-KW"/>
</dbReference>
<dbReference type="GO" id="GO:0010181">
    <property type="term" value="F:FMN binding"/>
    <property type="evidence" value="ECO:0007669"/>
    <property type="project" value="InterPro"/>
</dbReference>
<keyword evidence="5" id="KW-0288">FMN</keyword>
<evidence type="ECO:0000256" key="4">
    <source>
        <dbReference type="ARBA" id="ARBA00022630"/>
    </source>
</evidence>
<evidence type="ECO:0000256" key="3">
    <source>
        <dbReference type="ARBA" id="ARBA00011048"/>
    </source>
</evidence>
<keyword evidence="8" id="KW-0408">Iron</keyword>
<dbReference type="Proteomes" id="UP000515703">
    <property type="component" value="Chromosome"/>
</dbReference>
<reference evidence="12 13" key="2">
    <citation type="submission" date="2020-08" db="EMBL/GenBank/DDBJ databases">
        <authorList>
            <person name="Ueki A."/>
            <person name="Tonouchi A."/>
        </authorList>
    </citation>
    <scope>NUCLEOTIDE SEQUENCE [LARGE SCALE GENOMIC DNA]</scope>
    <source>
        <strain evidence="12 13">CTTW</strain>
    </source>
</reference>
<dbReference type="SUPFAM" id="SSF51905">
    <property type="entry name" value="FAD/NAD(P)-binding domain"/>
    <property type="match status" value="1"/>
</dbReference>
<evidence type="ECO:0000256" key="5">
    <source>
        <dbReference type="ARBA" id="ARBA00022643"/>
    </source>
</evidence>
<dbReference type="Gene3D" id="3.50.50.60">
    <property type="entry name" value="FAD/NAD(P)-binding domain"/>
    <property type="match status" value="1"/>
</dbReference>
<evidence type="ECO:0000256" key="9">
    <source>
        <dbReference type="ARBA" id="ARBA00023014"/>
    </source>
</evidence>
<dbReference type="InterPro" id="IPR023753">
    <property type="entry name" value="FAD/NAD-binding_dom"/>
</dbReference>
<comment type="cofactor">
    <cofactor evidence="2">
        <name>[4Fe-4S] cluster</name>
        <dbReference type="ChEBI" id="CHEBI:49883"/>
    </cofactor>
</comment>
<feature type="domain" description="NADH:flavin oxidoreductase/NADH oxidase N-terminal" evidence="10">
    <location>
        <begin position="6"/>
        <end position="334"/>
    </location>
</feature>
<dbReference type="PANTHER" id="PTHR42917:SF2">
    <property type="entry name" value="2,4-DIENOYL-COA REDUCTASE [(2E)-ENOYL-COA-PRODUCING]"/>
    <property type="match status" value="1"/>
</dbReference>
<evidence type="ECO:0000313" key="13">
    <source>
        <dbReference type="Proteomes" id="UP000515703"/>
    </source>
</evidence>
<dbReference type="InterPro" id="IPR051793">
    <property type="entry name" value="NADH:flavin_oxidoreductase"/>
</dbReference>
<dbReference type="Pfam" id="PF07992">
    <property type="entry name" value="Pyr_redox_2"/>
    <property type="match status" value="1"/>
</dbReference>
<dbReference type="PRINTS" id="PR00368">
    <property type="entry name" value="FADPNR"/>
</dbReference>
<evidence type="ECO:0000256" key="7">
    <source>
        <dbReference type="ARBA" id="ARBA00023002"/>
    </source>
</evidence>
<organism evidence="12 13">
    <name type="scientific">Anaerocolumna chitinilytica</name>
    <dbReference type="NCBI Taxonomy" id="1727145"/>
    <lineage>
        <taxon>Bacteria</taxon>
        <taxon>Bacillati</taxon>
        <taxon>Bacillota</taxon>
        <taxon>Clostridia</taxon>
        <taxon>Lachnospirales</taxon>
        <taxon>Lachnospiraceae</taxon>
        <taxon>Anaerocolumna</taxon>
    </lineage>
</organism>
<dbReference type="GO" id="GO:0046872">
    <property type="term" value="F:metal ion binding"/>
    <property type="evidence" value="ECO:0007669"/>
    <property type="project" value="UniProtKB-KW"/>
</dbReference>
<reference evidence="12 13" key="1">
    <citation type="submission" date="2020-08" db="EMBL/GenBank/DDBJ databases">
        <title>Draft genome sequencing of an Anaerocolumna strain isolated from anoxic soil subjected to BSD treatment.</title>
        <authorList>
            <person name="Uek A."/>
            <person name="Tonouchi A."/>
        </authorList>
    </citation>
    <scope>NUCLEOTIDE SEQUENCE [LARGE SCALE GENOMIC DNA]</scope>
    <source>
        <strain evidence="12 13">CTTW</strain>
    </source>
</reference>